<dbReference type="RefSeq" id="WP_145814304.1">
    <property type="nucleotide sequence ID" value="NZ_VIVK01000003.1"/>
</dbReference>
<proteinExistence type="predicted"/>
<dbReference type="EMBL" id="VIVK01000003">
    <property type="protein sequence ID" value="TWD73098.1"/>
    <property type="molecule type" value="Genomic_DNA"/>
</dbReference>
<dbReference type="Proteomes" id="UP000318380">
    <property type="component" value="Unassembled WGS sequence"/>
</dbReference>
<dbReference type="OrthoDB" id="1456570at2"/>
<evidence type="ECO:0000313" key="1">
    <source>
        <dbReference type="EMBL" id="TWD73098.1"/>
    </source>
</evidence>
<reference evidence="1 2" key="1">
    <citation type="submission" date="2019-06" db="EMBL/GenBank/DDBJ databases">
        <title>Sequencing the genomes of 1000 actinobacteria strains.</title>
        <authorList>
            <person name="Klenk H.-P."/>
        </authorList>
    </citation>
    <scope>NUCLEOTIDE SEQUENCE [LARGE SCALE GENOMIC DNA]</scope>
    <source>
        <strain evidence="1 2">DSM 24683</strain>
    </source>
</reference>
<organism evidence="1 2">
    <name type="scientific">Kribbella amoyensis</name>
    <dbReference type="NCBI Taxonomy" id="996641"/>
    <lineage>
        <taxon>Bacteria</taxon>
        <taxon>Bacillati</taxon>
        <taxon>Actinomycetota</taxon>
        <taxon>Actinomycetes</taxon>
        <taxon>Propionibacteriales</taxon>
        <taxon>Kribbellaceae</taxon>
        <taxon>Kribbella</taxon>
    </lineage>
</organism>
<keyword evidence="2" id="KW-1185">Reference proteome</keyword>
<dbReference type="AlphaFoldDB" id="A0A561B2L4"/>
<protein>
    <submittedName>
        <fullName evidence="1">Uncharacterized protein</fullName>
    </submittedName>
</protein>
<name>A0A561B2L4_9ACTN</name>
<accession>A0A561B2L4</accession>
<sequence length="83" mass="9206">MALLTVKPYAVWPPPAGLVIAPPYEQLLGPASYEVCPRCGFEFGNDDNPGTAEPSSFEEYRAEWEADGCPWFEAGQRPKRSDE</sequence>
<gene>
    <name evidence="1" type="ORF">FB561_6983</name>
</gene>
<comment type="caution">
    <text evidence="1">The sequence shown here is derived from an EMBL/GenBank/DDBJ whole genome shotgun (WGS) entry which is preliminary data.</text>
</comment>
<evidence type="ECO:0000313" key="2">
    <source>
        <dbReference type="Proteomes" id="UP000318380"/>
    </source>
</evidence>